<dbReference type="SUPFAM" id="SSF51604">
    <property type="entry name" value="Enolase C-terminal domain-like"/>
    <property type="match status" value="1"/>
</dbReference>
<evidence type="ECO:0000313" key="6">
    <source>
        <dbReference type="Proteomes" id="UP000642284"/>
    </source>
</evidence>
<dbReference type="RefSeq" id="WP_187815298.1">
    <property type="nucleotide sequence ID" value="NZ_JACTVJ010000010.1"/>
</dbReference>
<keyword evidence="3" id="KW-0460">Magnesium</keyword>
<organism evidence="5 6">
    <name type="scientific">Streptomyces polyasparticus</name>
    <dbReference type="NCBI Taxonomy" id="2767826"/>
    <lineage>
        <taxon>Bacteria</taxon>
        <taxon>Bacillati</taxon>
        <taxon>Actinomycetota</taxon>
        <taxon>Actinomycetes</taxon>
        <taxon>Kitasatosporales</taxon>
        <taxon>Streptomycetaceae</taxon>
        <taxon>Streptomyces</taxon>
    </lineage>
</organism>
<name>A0ABR7SJR9_9ACTN</name>
<dbReference type="InterPro" id="IPR013342">
    <property type="entry name" value="Mandelate_racemase_C"/>
</dbReference>
<dbReference type="EMBL" id="JACTVJ010000010">
    <property type="protein sequence ID" value="MBC9714837.1"/>
    <property type="molecule type" value="Genomic_DNA"/>
</dbReference>
<protein>
    <recommendedName>
        <fullName evidence="4">Mandelate racemase/muconate lactonizing enzyme C-terminal domain-containing protein</fullName>
    </recommendedName>
</protein>
<gene>
    <name evidence="5" type="ORF">H9Y04_19995</name>
</gene>
<comment type="cofactor">
    <cofactor evidence="1">
        <name>Mg(2+)</name>
        <dbReference type="ChEBI" id="CHEBI:18420"/>
    </cofactor>
</comment>
<dbReference type="Proteomes" id="UP000642284">
    <property type="component" value="Unassembled WGS sequence"/>
</dbReference>
<evidence type="ECO:0000256" key="3">
    <source>
        <dbReference type="ARBA" id="ARBA00022842"/>
    </source>
</evidence>
<dbReference type="PANTHER" id="PTHR13794:SF58">
    <property type="entry name" value="MITOCHONDRIAL ENOLASE SUPERFAMILY MEMBER 1"/>
    <property type="match status" value="1"/>
</dbReference>
<dbReference type="InterPro" id="IPR046945">
    <property type="entry name" value="RHMD-like"/>
</dbReference>
<dbReference type="Pfam" id="PF13378">
    <property type="entry name" value="MR_MLE_C"/>
    <property type="match status" value="1"/>
</dbReference>
<keyword evidence="2" id="KW-0479">Metal-binding</keyword>
<evidence type="ECO:0000256" key="2">
    <source>
        <dbReference type="ARBA" id="ARBA00022723"/>
    </source>
</evidence>
<reference evidence="5 6" key="1">
    <citation type="submission" date="2020-08" db="EMBL/GenBank/DDBJ databases">
        <title>Genemic of Streptomyces polyaspartic.</title>
        <authorList>
            <person name="Liu W."/>
        </authorList>
    </citation>
    <scope>NUCLEOTIDE SEQUENCE [LARGE SCALE GENOMIC DNA]</scope>
    <source>
        <strain evidence="5 6">TRM66268-LWL</strain>
    </source>
</reference>
<evidence type="ECO:0000256" key="1">
    <source>
        <dbReference type="ARBA" id="ARBA00001946"/>
    </source>
</evidence>
<dbReference type="PANTHER" id="PTHR13794">
    <property type="entry name" value="ENOLASE SUPERFAMILY, MANDELATE RACEMASE"/>
    <property type="match status" value="1"/>
</dbReference>
<evidence type="ECO:0000313" key="5">
    <source>
        <dbReference type="EMBL" id="MBC9714837.1"/>
    </source>
</evidence>
<keyword evidence="6" id="KW-1185">Reference proteome</keyword>
<proteinExistence type="predicted"/>
<evidence type="ECO:0000259" key="4">
    <source>
        <dbReference type="SMART" id="SM00922"/>
    </source>
</evidence>
<comment type="caution">
    <text evidence="5">The sequence shown here is derived from an EMBL/GenBank/DDBJ whole genome shotgun (WGS) entry which is preliminary data.</text>
</comment>
<accession>A0ABR7SJR9</accession>
<feature type="domain" description="Mandelate racemase/muconate lactonizing enzyme C-terminal" evidence="4">
    <location>
        <begin position="123"/>
        <end position="225"/>
    </location>
</feature>
<dbReference type="Gene3D" id="3.20.20.120">
    <property type="entry name" value="Enolase-like C-terminal domain"/>
    <property type="match status" value="1"/>
</dbReference>
<dbReference type="SMART" id="SM00922">
    <property type="entry name" value="MR_MLE"/>
    <property type="match status" value="1"/>
</dbReference>
<dbReference type="InterPro" id="IPR036849">
    <property type="entry name" value="Enolase-like_C_sf"/>
</dbReference>
<sequence>MTAPIADTSARKSADGLVRVPVTTRTTWLLVQQGRGWGELSDIPEAEAARLLAAHGCAREGLPDTFEGRTVAGGLATAEADAAARAAGLPLADWLAARIGRPVQRRVIPLYANINRALTARTPQAAAALAREAVAAGHTTVKIAPFDGLTGPGRIERGLELAHAVREAIGSEAELLLDAHHLLSVAEVIAHARVFTELRLGRLEDSARLDDVPGLHRVRDAIDAPLAGGEVRWRAATASPPEPLTAAAYALGPAPGLGITPLTERRPA</sequence>
<dbReference type="InterPro" id="IPR029065">
    <property type="entry name" value="Enolase_C-like"/>
</dbReference>